<dbReference type="EMBL" id="ADMC01000022">
    <property type="protein sequence ID" value="EHP47815.1"/>
    <property type="molecule type" value="Genomic_DNA"/>
</dbReference>
<dbReference type="InterPro" id="IPR029018">
    <property type="entry name" value="Hex-like_dom2"/>
</dbReference>
<dbReference type="InterPro" id="IPR024240">
    <property type="entry name" value="NAGLU_N"/>
</dbReference>
<dbReference type="GO" id="GO:0016787">
    <property type="term" value="F:hydrolase activity"/>
    <property type="evidence" value="ECO:0007669"/>
    <property type="project" value="UniProtKB-KW"/>
</dbReference>
<dbReference type="InterPro" id="IPR017853">
    <property type="entry name" value="GH"/>
</dbReference>
<dbReference type="SUPFAM" id="SSF51445">
    <property type="entry name" value="(Trans)glycosidases"/>
    <property type="match status" value="1"/>
</dbReference>
<dbReference type="Pfam" id="PF05089">
    <property type="entry name" value="NAGLU"/>
    <property type="match status" value="1"/>
</dbReference>
<dbReference type="InterPro" id="IPR024732">
    <property type="entry name" value="NAGLU_C"/>
</dbReference>
<evidence type="ECO:0000259" key="3">
    <source>
        <dbReference type="Pfam" id="PF05089"/>
    </source>
</evidence>
<dbReference type="PATRIC" id="fig|742817.3.peg.1781"/>
<keyword evidence="7" id="KW-1185">Reference proteome</keyword>
<dbReference type="InterPro" id="IPR024733">
    <property type="entry name" value="NAGLU_tim-barrel"/>
</dbReference>
<evidence type="ECO:0000313" key="6">
    <source>
        <dbReference type="EMBL" id="EHP47815.1"/>
    </source>
</evidence>
<feature type="chain" id="PRO_5003550153" description="Alpha-N-acetylglucosaminidase" evidence="2">
    <location>
        <begin position="19"/>
        <end position="715"/>
    </location>
</feature>
<dbReference type="PANTHER" id="PTHR12872:SF1">
    <property type="entry name" value="ALPHA-N-ACETYLGLUCOSAMINIDASE"/>
    <property type="match status" value="1"/>
</dbReference>
<evidence type="ECO:0000259" key="5">
    <source>
        <dbReference type="Pfam" id="PF12972"/>
    </source>
</evidence>
<dbReference type="GeneID" id="98069231"/>
<dbReference type="HOGENOM" id="CLU_011988_2_1_10"/>
<feature type="signal peptide" evidence="2">
    <location>
        <begin position="1"/>
        <end position="18"/>
    </location>
</feature>
<reference evidence="6 7" key="1">
    <citation type="submission" date="2012-01" db="EMBL/GenBank/DDBJ databases">
        <title>The Genome Sequence of Odoribacter laneus YIT 12061.</title>
        <authorList>
            <consortium name="The Broad Institute Genome Sequencing Platform"/>
            <person name="Earl A."/>
            <person name="Ward D."/>
            <person name="Feldgarden M."/>
            <person name="Gevers D."/>
            <person name="Morotomi M."/>
            <person name="Young S.K."/>
            <person name="Zeng Q."/>
            <person name="Gargeya S."/>
            <person name="Fitzgerald M."/>
            <person name="Haas B."/>
            <person name="Abouelleil A."/>
            <person name="Alvarado L."/>
            <person name="Arachchi H.M."/>
            <person name="Berlin A."/>
            <person name="Chapman S.B."/>
            <person name="Gearin G."/>
            <person name="Goldberg J."/>
            <person name="Griggs A."/>
            <person name="Gujja S."/>
            <person name="Hansen M."/>
            <person name="Heiman D."/>
            <person name="Howarth C."/>
            <person name="Larimer J."/>
            <person name="Lui A."/>
            <person name="MacDonald P.J.P."/>
            <person name="McCowen C."/>
            <person name="Montmayeur A."/>
            <person name="Murphy C."/>
            <person name="Neiman D."/>
            <person name="Pearson M."/>
            <person name="Priest M."/>
            <person name="Roberts A."/>
            <person name="Saif S."/>
            <person name="Shea T."/>
            <person name="Sisk P."/>
            <person name="Stolte C."/>
            <person name="Sykes S."/>
            <person name="Wortman J."/>
            <person name="Nusbaum C."/>
            <person name="Birren B."/>
        </authorList>
    </citation>
    <scope>NUCLEOTIDE SEQUENCE [LARGE SCALE GENOMIC DNA]</scope>
    <source>
        <strain evidence="6 7">YIT 12061</strain>
    </source>
</reference>
<evidence type="ECO:0000256" key="2">
    <source>
        <dbReference type="SAM" id="SignalP"/>
    </source>
</evidence>
<name>H1DHD2_9BACT</name>
<dbReference type="Gene3D" id="3.20.20.80">
    <property type="entry name" value="Glycosidases"/>
    <property type="match status" value="1"/>
</dbReference>
<dbReference type="RefSeq" id="WP_009136816.1">
    <property type="nucleotide sequence ID" value="NZ_JH594596.1"/>
</dbReference>
<protein>
    <recommendedName>
        <fullName evidence="8">Alpha-N-acetylglucosaminidase</fullName>
    </recommendedName>
</protein>
<sequence>MKRICLGLCMLICLSAKSSPVYELLERIDPGASQKFKIELSEGEPDFFELDQAGEKVVVRGNNYVSIATGINWYLKYYAGIHLSWNGMQAKLPAVLPPVKEKERREASLKYRYDFNYCTYSYSMAFWDWERWERELDWMAMHGINMALALTGMEVVWHNVLQQLGYTAEEIGQFIAGPGFLAWWHMNNLEGWGGPNPESWYERQMQLQHRILNRMREYGIEPVFPGYAGMLPHNASEKLGIEVKDPGLWCGYQRPAFLYPENPAFKRIAGLYYMEMEKRFGKAKFYGMDPFHEGGNVQGIDLAAAAQSVLQAMKTANPEAVWVMQAWQANPRHEMITALQPGNVLILDLSSENRPMWGDKESVWYREKGFEGQDWLYCMLLNFGGNVGMYGRMDRVINGFYAAVQHPNGASLRGVGKTMEGIENNPVMYELLLELPWRKIPFTKEEWLKGYVKARYGKDDPRLQQAWQILGKAAYNCPVVQEGTTESVFCARPAEEISGASSWGTSELYYAPEESKKVAALFLEVSEQYKGNNNFEYDLTDIMRQALADKGNVLQKKITEAYRLKDETAFRNLSREFLQLILWQDTLLATRPEFRLGTWLERAKAKGETEEEKRLYEWNARVQITTWGNRQAADKGGLRDYSHREWAGLLKDFYYPRWKAYFDLLEKRLAGEETEDIDWYAFEEPWTLKNKVYASAPEGNIIDVAPLVFREVFGQ</sequence>
<dbReference type="GO" id="GO:0005975">
    <property type="term" value="P:carbohydrate metabolic process"/>
    <property type="evidence" value="ECO:0007669"/>
    <property type="project" value="UniProtKB-ARBA"/>
</dbReference>
<dbReference type="eggNOG" id="COG3669">
    <property type="taxonomic scope" value="Bacteria"/>
</dbReference>
<dbReference type="InterPro" id="IPR007781">
    <property type="entry name" value="NAGLU"/>
</dbReference>
<proteinExistence type="predicted"/>
<feature type="domain" description="Alpha-N-acetylglucosaminidase tim-barrel" evidence="3">
    <location>
        <begin position="112"/>
        <end position="439"/>
    </location>
</feature>
<keyword evidence="2" id="KW-0732">Signal</keyword>
<accession>H1DHD2</accession>
<dbReference type="Pfam" id="PF12972">
    <property type="entry name" value="NAGLU_C"/>
    <property type="match status" value="1"/>
</dbReference>
<keyword evidence="1" id="KW-0378">Hydrolase</keyword>
<evidence type="ECO:0008006" key="8">
    <source>
        <dbReference type="Google" id="ProtNLM"/>
    </source>
</evidence>
<comment type="caution">
    <text evidence="6">The sequence shown here is derived from an EMBL/GenBank/DDBJ whole genome shotgun (WGS) entry which is preliminary data.</text>
</comment>
<evidence type="ECO:0000256" key="1">
    <source>
        <dbReference type="ARBA" id="ARBA00022801"/>
    </source>
</evidence>
<evidence type="ECO:0000313" key="7">
    <source>
        <dbReference type="Proteomes" id="UP000004892"/>
    </source>
</evidence>
<dbReference type="Gene3D" id="1.20.120.670">
    <property type="entry name" value="N-acetyl-b-d-glucoasminidase"/>
    <property type="match status" value="1"/>
</dbReference>
<organism evidence="6 7">
    <name type="scientific">Odoribacter laneus YIT 12061</name>
    <dbReference type="NCBI Taxonomy" id="742817"/>
    <lineage>
        <taxon>Bacteria</taxon>
        <taxon>Pseudomonadati</taxon>
        <taxon>Bacteroidota</taxon>
        <taxon>Bacteroidia</taxon>
        <taxon>Bacteroidales</taxon>
        <taxon>Odoribacteraceae</taxon>
        <taxon>Odoribacter</taxon>
    </lineage>
</organism>
<dbReference type="STRING" id="742817.HMPREF9449_01668"/>
<dbReference type="Proteomes" id="UP000004892">
    <property type="component" value="Unassembled WGS sequence"/>
</dbReference>
<dbReference type="AlphaFoldDB" id="H1DHD2"/>
<dbReference type="Pfam" id="PF12971">
    <property type="entry name" value="NAGLU_N"/>
    <property type="match status" value="1"/>
</dbReference>
<dbReference type="PANTHER" id="PTHR12872">
    <property type="entry name" value="ALPHA-N-ACETYLGLUCOSAMINIDASE"/>
    <property type="match status" value="1"/>
</dbReference>
<feature type="domain" description="Alpha-N-acetylglucosaminidase C-terminal" evidence="5">
    <location>
        <begin position="447"/>
        <end position="709"/>
    </location>
</feature>
<evidence type="ECO:0000259" key="4">
    <source>
        <dbReference type="Pfam" id="PF12971"/>
    </source>
</evidence>
<feature type="domain" description="Alpha-N-acetylglucosaminidase N-terminal" evidence="4">
    <location>
        <begin position="20"/>
        <end position="97"/>
    </location>
</feature>
<dbReference type="Gene3D" id="3.30.379.10">
    <property type="entry name" value="Chitobiase/beta-hexosaminidase domain 2-like"/>
    <property type="match status" value="1"/>
</dbReference>
<gene>
    <name evidence="6" type="ORF">HMPREF9449_01668</name>
</gene>